<keyword evidence="4" id="KW-1185">Reference proteome</keyword>
<proteinExistence type="predicted"/>
<dbReference type="Proteomes" id="UP000001549">
    <property type="component" value="Chromosome"/>
</dbReference>
<dbReference type="KEGG" id="fsy:FsymDg_3118"/>
<dbReference type="eggNOG" id="COG2919">
    <property type="taxonomic scope" value="Bacteria"/>
</dbReference>
<dbReference type="RefSeq" id="WP_013874322.1">
    <property type="nucleotide sequence ID" value="NC_015656.1"/>
</dbReference>
<evidence type="ECO:0008006" key="5">
    <source>
        <dbReference type="Google" id="ProtNLM"/>
    </source>
</evidence>
<accession>F8AYC4</accession>
<feature type="region of interest" description="Disordered" evidence="1">
    <location>
        <begin position="68"/>
        <end position="110"/>
    </location>
</feature>
<keyword evidence="2" id="KW-1133">Transmembrane helix</keyword>
<dbReference type="STRING" id="656024.FsymDg_3118"/>
<evidence type="ECO:0000313" key="4">
    <source>
        <dbReference type="Proteomes" id="UP000001549"/>
    </source>
</evidence>
<feature type="region of interest" description="Disordered" evidence="1">
    <location>
        <begin position="231"/>
        <end position="300"/>
    </location>
</feature>
<evidence type="ECO:0000256" key="1">
    <source>
        <dbReference type="SAM" id="MobiDB-lite"/>
    </source>
</evidence>
<organism evidence="3 4">
    <name type="scientific">Candidatus Protofrankia datiscae</name>
    <dbReference type="NCBI Taxonomy" id="2716812"/>
    <lineage>
        <taxon>Bacteria</taxon>
        <taxon>Bacillati</taxon>
        <taxon>Actinomycetota</taxon>
        <taxon>Actinomycetes</taxon>
        <taxon>Frankiales</taxon>
        <taxon>Frankiaceae</taxon>
        <taxon>Protofrankia</taxon>
    </lineage>
</organism>
<feature type="region of interest" description="Disordered" evidence="1">
    <location>
        <begin position="10"/>
        <end position="31"/>
    </location>
</feature>
<dbReference type="HOGENOM" id="CLU_926702_0_0_11"/>
<gene>
    <name evidence="3" type="ordered locus">FsymDg_3118</name>
</gene>
<protein>
    <recommendedName>
        <fullName evidence="5">Septum formation initiator</fullName>
    </recommendedName>
</protein>
<keyword evidence="2" id="KW-0812">Transmembrane</keyword>
<feature type="compositionally biased region" description="Low complexity" evidence="1">
    <location>
        <begin position="17"/>
        <end position="26"/>
    </location>
</feature>
<evidence type="ECO:0000313" key="3">
    <source>
        <dbReference type="EMBL" id="AEH10427.1"/>
    </source>
</evidence>
<feature type="transmembrane region" description="Helical" evidence="2">
    <location>
        <begin position="117"/>
        <end position="137"/>
    </location>
</feature>
<reference evidence="3 4" key="1">
    <citation type="submission" date="2011-05" db="EMBL/GenBank/DDBJ databases">
        <title>Complete sequence of chromosome of Frankia symbiont of Datisca glomerata.</title>
        <authorList>
            <consortium name="US DOE Joint Genome Institute"/>
            <person name="Lucas S."/>
            <person name="Han J."/>
            <person name="Lapidus A."/>
            <person name="Cheng J.-F."/>
            <person name="Goodwin L."/>
            <person name="Pitluck S."/>
            <person name="Peters L."/>
            <person name="Mikhailova N."/>
            <person name="Chertkov O."/>
            <person name="Teshima H."/>
            <person name="Han C."/>
            <person name="Tapia R."/>
            <person name="Land M."/>
            <person name="Hauser L."/>
            <person name="Kyrpides N."/>
            <person name="Ivanova N."/>
            <person name="Pagani I."/>
            <person name="Berry A."/>
            <person name="Pawlowski K."/>
            <person name="Persson T."/>
            <person name="Vanden Heuvel B."/>
            <person name="Benson D."/>
            <person name="Woyke T."/>
        </authorList>
    </citation>
    <scope>NUCLEOTIDE SEQUENCE [LARGE SCALE GENOMIC DNA]</scope>
    <source>
        <strain evidence="4">4085684</strain>
    </source>
</reference>
<sequence length="300" mass="28762">MSALAPLLARQGRGRAKAATPPARTPHQAARADRYGYAASAAVYDTLPASAAVRGHADTAIPIPSLGGRAGGPAGGAATAAPVLDRPRRRVDGLGRPSTPSPLRVGQPPVRGNAPRAPFVILLLLLMGAGLMGLLLLNTALAQSAFKVHDLGQDSSDLMDEEQALSMRLDNLSDPANLAARAAQLGMVPGGIPYYLPAGAPLPPGARVIGAEPSSGFVVVVVPPPGRPAGGAVGPGATAGTGATTGSSATAGSGATAGTGSAQPAAAPAAGVPAGGAPAAVGGPAGDASTAGGSPAAGAR</sequence>
<keyword evidence="2" id="KW-0472">Membrane</keyword>
<dbReference type="AlphaFoldDB" id="F8AYC4"/>
<evidence type="ECO:0000256" key="2">
    <source>
        <dbReference type="SAM" id="Phobius"/>
    </source>
</evidence>
<name>F8AYC4_9ACTN</name>
<dbReference type="EMBL" id="CP002801">
    <property type="protein sequence ID" value="AEH10427.1"/>
    <property type="molecule type" value="Genomic_DNA"/>
</dbReference>
<feature type="compositionally biased region" description="Low complexity" evidence="1">
    <location>
        <begin position="240"/>
        <end position="300"/>
    </location>
</feature>